<comment type="caution">
    <text evidence="1">The sequence shown here is derived from an EMBL/GenBank/DDBJ whole genome shotgun (WGS) entry which is preliminary data.</text>
</comment>
<name>A0AA40P3M8_9PSED</name>
<evidence type="ECO:0000313" key="1">
    <source>
        <dbReference type="EMBL" id="KPY99039.1"/>
    </source>
</evidence>
<organism evidence="1 2">
    <name type="scientific">Pseudomonas tremae</name>
    <dbReference type="NCBI Taxonomy" id="200454"/>
    <lineage>
        <taxon>Bacteria</taxon>
        <taxon>Pseudomonadati</taxon>
        <taxon>Pseudomonadota</taxon>
        <taxon>Gammaproteobacteria</taxon>
        <taxon>Pseudomonadales</taxon>
        <taxon>Pseudomonadaceae</taxon>
        <taxon>Pseudomonas</taxon>
    </lineage>
</organism>
<accession>A0AA40P3M8</accession>
<evidence type="ECO:0000313" key="2">
    <source>
        <dbReference type="Proteomes" id="UP000050523"/>
    </source>
</evidence>
<proteinExistence type="predicted"/>
<dbReference type="InterPro" id="IPR036188">
    <property type="entry name" value="FAD/NAD-bd_sf"/>
</dbReference>
<dbReference type="EMBL" id="LJRO01000230">
    <property type="protein sequence ID" value="KPY99039.1"/>
    <property type="molecule type" value="Genomic_DNA"/>
</dbReference>
<gene>
    <name evidence="1" type="ORF">ALO43_200478</name>
</gene>
<sequence length="52" mass="5838">MFQPVGGMDRITDAFYQRLTEQVQLGAQVRQIRQLEDSVGSPITTDTVAVNR</sequence>
<dbReference type="AlphaFoldDB" id="A0AA40P3M8"/>
<protein>
    <submittedName>
        <fullName evidence="1">Uncharacterized protein</fullName>
    </submittedName>
</protein>
<dbReference type="Gene3D" id="3.50.50.60">
    <property type="entry name" value="FAD/NAD(P)-binding domain"/>
    <property type="match status" value="1"/>
</dbReference>
<dbReference type="Proteomes" id="UP000050523">
    <property type="component" value="Unassembled WGS sequence"/>
</dbReference>
<reference evidence="1 2" key="1">
    <citation type="submission" date="2015-09" db="EMBL/GenBank/DDBJ databases">
        <title>Genome announcement of multiple Pseudomonas syringae strains.</title>
        <authorList>
            <person name="Thakur S."/>
            <person name="Wang P.W."/>
            <person name="Gong Y."/>
            <person name="Weir B.S."/>
            <person name="Guttman D.S."/>
        </authorList>
    </citation>
    <scope>NUCLEOTIDE SEQUENCE [LARGE SCALE GENOMIC DNA]</scope>
    <source>
        <strain evidence="1 2">ICMP9151</strain>
    </source>
</reference>